<protein>
    <recommendedName>
        <fullName evidence="6">Glutamate dehydrogenase</fullName>
    </recommendedName>
</protein>
<dbReference type="PRINTS" id="PR00082">
    <property type="entry name" value="GLFDHDRGNASE"/>
</dbReference>
<dbReference type="Gene3D" id="1.10.285.10">
    <property type="entry name" value="Glutamate Dehydrogenase, chain A, domain 3"/>
    <property type="match status" value="2"/>
</dbReference>
<dbReference type="InterPro" id="IPR050724">
    <property type="entry name" value="Glu_Leu_Phe_Val_DH"/>
</dbReference>
<comment type="function">
    <text evidence="1">Catalyzes the reversible oxidative deamination of glutamate to alpha-ketoglutarate and ammonia.</text>
</comment>
<sequence length="446" mass="49062">MSFESNFNAFDEWISQRHPDQQEYLQATREIAGDIIDVYNANEEYQQFDVLRRLTVPERIIHFSVCWLNDAGKVEFNQGWRVQHSGLIGPYKGGLRFHPTVNESILKFLAFEQSFKNALTGLPMGGAKGGSDFNPKGRSQHEIMRFCQTFMTELQHHIGPNTDVPAGDINVGAREIGYMYGQYRNIHNRFSGTLTGKGLSFGGSHVRTEATGFGLIYMLQAVLEHHQQAIEGLRIGISGAGNVALHAALRAAQLGATVVSLSNSRGCIVNNNGFSEADIQWAIAHKANEDNILTALQEHAGGDWHDGKTPWDAPMDIALPCATQNELDEDAAQTLVHNDVAFILEGANMPCTDAARKVFEQHHIPFVPGKAANAGGVAISGMEMAQNASFQRDSYSQIDKTLQQIMRDIHQKMVEEGTHNGRTNYAKGANIAGFKRLADAMVAQGI</sequence>
<keyword evidence="8" id="KW-0547">Nucleotide-binding</keyword>
<evidence type="ECO:0000256" key="5">
    <source>
        <dbReference type="ARBA" id="ARBA00048584"/>
    </source>
</evidence>
<dbReference type="Pfam" id="PF02812">
    <property type="entry name" value="ELFV_dehydrog_N"/>
    <property type="match status" value="1"/>
</dbReference>
<comment type="subunit">
    <text evidence="3">Homohexamer.</text>
</comment>
<evidence type="ECO:0000256" key="7">
    <source>
        <dbReference type="PIRSR" id="PIRSR000185-1"/>
    </source>
</evidence>
<feature type="binding site" evidence="8">
    <location>
        <position position="113"/>
    </location>
    <ligand>
        <name>substrate</name>
    </ligand>
</feature>
<dbReference type="PROSITE" id="PS00074">
    <property type="entry name" value="GLFV_DEHYDROGENASE"/>
    <property type="match status" value="1"/>
</dbReference>
<dbReference type="RefSeq" id="WP_117316494.1">
    <property type="nucleotide sequence ID" value="NZ_CP031769.1"/>
</dbReference>
<evidence type="ECO:0000256" key="8">
    <source>
        <dbReference type="PIRSR" id="PIRSR000185-2"/>
    </source>
</evidence>
<keyword evidence="8" id="KW-0520">NAD</keyword>
<keyword evidence="13" id="KW-1185">Reference proteome</keyword>
<feature type="binding site" evidence="8">
    <location>
        <position position="211"/>
    </location>
    <ligand>
        <name>NAD(+)</name>
        <dbReference type="ChEBI" id="CHEBI:57540"/>
    </ligand>
</feature>
<dbReference type="SUPFAM" id="SSF51735">
    <property type="entry name" value="NAD(P)-binding Rossmann-fold domains"/>
    <property type="match status" value="1"/>
</dbReference>
<dbReference type="SUPFAM" id="SSF53223">
    <property type="entry name" value="Aminoacid dehydrogenase-like, N-terminal domain"/>
    <property type="match status" value="1"/>
</dbReference>
<gene>
    <name evidence="12" type="ORF">D0Y50_08740</name>
</gene>
<evidence type="ECO:0000256" key="4">
    <source>
        <dbReference type="ARBA" id="ARBA00023002"/>
    </source>
</evidence>
<comment type="similarity">
    <text evidence="2 6 10">Belongs to the Glu/Leu/Phe/Val dehydrogenases family.</text>
</comment>
<dbReference type="GO" id="GO:0004354">
    <property type="term" value="F:glutamate dehydrogenase (NADP+) activity"/>
    <property type="evidence" value="ECO:0007669"/>
    <property type="project" value="UniProtKB-EC"/>
</dbReference>
<dbReference type="GO" id="GO:0006537">
    <property type="term" value="P:glutamate biosynthetic process"/>
    <property type="evidence" value="ECO:0007669"/>
    <property type="project" value="TreeGrafter"/>
</dbReference>
<dbReference type="PANTHER" id="PTHR43571:SF1">
    <property type="entry name" value="NADP-SPECIFIC GLUTAMATE DEHYDROGENASE 1-RELATED"/>
    <property type="match status" value="1"/>
</dbReference>
<feature type="binding site" evidence="8">
    <location>
        <position position="92"/>
    </location>
    <ligand>
        <name>substrate</name>
    </ligand>
</feature>
<dbReference type="Pfam" id="PF00208">
    <property type="entry name" value="ELFV_dehydrog"/>
    <property type="match status" value="1"/>
</dbReference>
<evidence type="ECO:0000259" key="11">
    <source>
        <dbReference type="SMART" id="SM00839"/>
    </source>
</evidence>
<comment type="catalytic activity">
    <reaction evidence="5">
        <text>L-glutamate + NADP(+) + H2O = 2-oxoglutarate + NH4(+) + NADPH + H(+)</text>
        <dbReference type="Rhea" id="RHEA:11612"/>
        <dbReference type="ChEBI" id="CHEBI:15377"/>
        <dbReference type="ChEBI" id="CHEBI:15378"/>
        <dbReference type="ChEBI" id="CHEBI:16810"/>
        <dbReference type="ChEBI" id="CHEBI:28938"/>
        <dbReference type="ChEBI" id="CHEBI:29985"/>
        <dbReference type="ChEBI" id="CHEBI:57783"/>
        <dbReference type="ChEBI" id="CHEBI:58349"/>
        <dbReference type="EC" id="1.4.1.4"/>
    </reaction>
</comment>
<reference evidence="12 13" key="1">
    <citation type="submission" date="2018-08" db="EMBL/GenBank/DDBJ databases">
        <title>Salinimonas sediminis sp. nov., a piezophilic bacterium isolated from a deep-sea sediment sample from the New Britain Trench.</title>
        <authorList>
            <person name="Cao J."/>
        </authorList>
    </citation>
    <scope>NUCLEOTIDE SEQUENCE [LARGE SCALE GENOMIC DNA]</scope>
    <source>
        <strain evidence="12 13">N102</strain>
    </source>
</reference>
<dbReference type="Gene3D" id="3.40.50.10860">
    <property type="entry name" value="Leucine Dehydrogenase, chain A, domain 1"/>
    <property type="match status" value="1"/>
</dbReference>
<dbReference type="GO" id="GO:0000166">
    <property type="term" value="F:nucleotide binding"/>
    <property type="evidence" value="ECO:0007669"/>
    <property type="project" value="UniProtKB-KW"/>
</dbReference>
<dbReference type="InterPro" id="IPR046346">
    <property type="entry name" value="Aminoacid_DH-like_N_sf"/>
</dbReference>
<accession>A0A346NLN7</accession>
<feature type="binding site" evidence="8">
    <location>
        <position position="380"/>
    </location>
    <ligand>
        <name>substrate</name>
    </ligand>
</feature>
<evidence type="ECO:0000313" key="12">
    <source>
        <dbReference type="EMBL" id="AXR06444.1"/>
    </source>
</evidence>
<evidence type="ECO:0000256" key="9">
    <source>
        <dbReference type="PIRSR" id="PIRSR000185-3"/>
    </source>
</evidence>
<dbReference type="KEGG" id="salm:D0Y50_08740"/>
<keyword evidence="4 6" id="KW-0560">Oxidoreductase</keyword>
<feature type="binding site" evidence="8">
    <location>
        <position position="167"/>
    </location>
    <ligand>
        <name>substrate</name>
    </ligand>
</feature>
<feature type="domain" description="Glutamate/phenylalanine/leucine/valine/L-tryptophan dehydrogenase C-terminal" evidence="11">
    <location>
        <begin position="204"/>
        <end position="445"/>
    </location>
</feature>
<dbReference type="NCBIfam" id="NF006929">
    <property type="entry name" value="PRK09414.1"/>
    <property type="match status" value="1"/>
</dbReference>
<dbReference type="Proteomes" id="UP000262073">
    <property type="component" value="Chromosome"/>
</dbReference>
<dbReference type="InterPro" id="IPR033524">
    <property type="entry name" value="Glu/Leu/Phe/Val_DH_AS"/>
</dbReference>
<evidence type="ECO:0000256" key="3">
    <source>
        <dbReference type="ARBA" id="ARBA00011643"/>
    </source>
</evidence>
<dbReference type="InterPro" id="IPR006096">
    <property type="entry name" value="Glu/Leu/Phe/Val/Trp_DH_C"/>
</dbReference>
<dbReference type="AlphaFoldDB" id="A0A346NLN7"/>
<dbReference type="Gene3D" id="3.40.50.720">
    <property type="entry name" value="NAD(P)-binding Rossmann-like Domain"/>
    <property type="match status" value="1"/>
</dbReference>
<proteinExistence type="inferred from homology"/>
<evidence type="ECO:0000256" key="1">
    <source>
        <dbReference type="ARBA" id="ARBA00003868"/>
    </source>
</evidence>
<feature type="site" description="Important for catalysis" evidence="9">
    <location>
        <position position="168"/>
    </location>
</feature>
<feature type="binding site" evidence="8">
    <location>
        <position position="116"/>
    </location>
    <ligand>
        <name>substrate</name>
    </ligand>
</feature>
<dbReference type="InterPro" id="IPR014362">
    <property type="entry name" value="Glu_DH"/>
</dbReference>
<evidence type="ECO:0000313" key="13">
    <source>
        <dbReference type="Proteomes" id="UP000262073"/>
    </source>
</evidence>
<dbReference type="InterPro" id="IPR006095">
    <property type="entry name" value="Glu/Leu/Phe/Val/Trp_DH"/>
</dbReference>
<feature type="binding site" evidence="8">
    <location>
        <position position="242"/>
    </location>
    <ligand>
        <name>NAD(+)</name>
        <dbReference type="ChEBI" id="CHEBI:57540"/>
    </ligand>
</feature>
<feature type="active site" description="Proton donor" evidence="7">
    <location>
        <position position="128"/>
    </location>
</feature>
<evidence type="ECO:0000256" key="2">
    <source>
        <dbReference type="ARBA" id="ARBA00006382"/>
    </source>
</evidence>
<dbReference type="InterPro" id="IPR036291">
    <property type="entry name" value="NAD(P)-bd_dom_sf"/>
</dbReference>
<dbReference type="PANTHER" id="PTHR43571">
    <property type="entry name" value="NADP-SPECIFIC GLUTAMATE DEHYDROGENASE 1-RELATED"/>
    <property type="match status" value="1"/>
</dbReference>
<dbReference type="PIRSF" id="PIRSF000185">
    <property type="entry name" value="Glu_DH"/>
    <property type="match status" value="1"/>
</dbReference>
<dbReference type="EMBL" id="CP031769">
    <property type="protein sequence ID" value="AXR06444.1"/>
    <property type="molecule type" value="Genomic_DNA"/>
</dbReference>
<evidence type="ECO:0000256" key="10">
    <source>
        <dbReference type="RuleBase" id="RU004417"/>
    </source>
</evidence>
<dbReference type="FunFam" id="3.40.50.720:FF:000030">
    <property type="entry name" value="Glutamate dehydrogenase"/>
    <property type="match status" value="1"/>
</dbReference>
<dbReference type="FunFam" id="3.40.50.10860:FF:000002">
    <property type="entry name" value="Glutamate dehydrogenase"/>
    <property type="match status" value="1"/>
</dbReference>
<dbReference type="InterPro" id="IPR006097">
    <property type="entry name" value="Glu/Leu/Phe/Val/Trp_DH_dimer"/>
</dbReference>
<dbReference type="SMART" id="SM00839">
    <property type="entry name" value="ELFV_dehydrog"/>
    <property type="match status" value="1"/>
</dbReference>
<dbReference type="OrthoDB" id="9803297at2"/>
<evidence type="ECO:0000256" key="6">
    <source>
        <dbReference type="PIRNR" id="PIRNR000185"/>
    </source>
</evidence>
<dbReference type="GO" id="GO:0005829">
    <property type="term" value="C:cytosol"/>
    <property type="evidence" value="ECO:0007669"/>
    <property type="project" value="TreeGrafter"/>
</dbReference>
<organism evidence="12 13">
    <name type="scientific">Salinimonas sediminis</name>
    <dbReference type="NCBI Taxonomy" id="2303538"/>
    <lineage>
        <taxon>Bacteria</taxon>
        <taxon>Pseudomonadati</taxon>
        <taxon>Pseudomonadota</taxon>
        <taxon>Gammaproteobacteria</taxon>
        <taxon>Alteromonadales</taxon>
        <taxon>Alteromonadaceae</taxon>
        <taxon>Alteromonas/Salinimonas group</taxon>
        <taxon>Salinimonas</taxon>
    </lineage>
</organism>
<name>A0A346NLN7_9ALTE</name>